<dbReference type="EMBL" id="RQHF01000009">
    <property type="protein sequence ID" value="TGM60316.1"/>
    <property type="molecule type" value="Genomic_DNA"/>
</dbReference>
<sequence length="299" mass="34966">MVFFFLFLFIVSCSENPSENLYLPENLPSEETVKHSLSSDSNLSILNTHAQLQKKTLTEWKEWERSNVSEKEINLYWQKEKKILPMHIDDTDVIDRQRDSIRNRIVWSRIFHKAGVSLKQKTTNSNLLKQLDVKLSPKFGSPNAKWVIVEWSDYLCTFCRDSFPHTKNILSKYKSQIFYVHKDFPLDGDSDEGLLPLAFGRCLWEKDPDHFQNHIQLLYSNSKKIMRGEDLQVLEWKSFQECQAKNFSQKYISQVRSDMKEGAAFGVSSVPTYWVNGRWIVGALNAETWERVLKDTTSP</sequence>
<dbReference type="SUPFAM" id="SSF52833">
    <property type="entry name" value="Thioredoxin-like"/>
    <property type="match status" value="1"/>
</dbReference>
<evidence type="ECO:0000313" key="3">
    <source>
        <dbReference type="Proteomes" id="UP000298112"/>
    </source>
</evidence>
<dbReference type="Gene3D" id="3.40.30.10">
    <property type="entry name" value="Glutaredoxin"/>
    <property type="match status" value="1"/>
</dbReference>
<name>A0ABY2NSN3_9LEPT</name>
<keyword evidence="3" id="KW-1185">Reference proteome</keyword>
<dbReference type="RefSeq" id="WP_002977926.1">
    <property type="nucleotide sequence ID" value="NZ_RQHF01000009.1"/>
</dbReference>
<gene>
    <name evidence="2" type="ORF">EHQ95_02865</name>
</gene>
<accession>A0ABY2NSN3</accession>
<dbReference type="InterPro" id="IPR012336">
    <property type="entry name" value="Thioredoxin-like_fold"/>
</dbReference>
<organism evidence="2 3">
    <name type="scientific">Leptospira vanthielii</name>
    <dbReference type="NCBI Taxonomy" id="293085"/>
    <lineage>
        <taxon>Bacteria</taxon>
        <taxon>Pseudomonadati</taxon>
        <taxon>Spirochaetota</taxon>
        <taxon>Spirochaetia</taxon>
        <taxon>Leptospirales</taxon>
        <taxon>Leptospiraceae</taxon>
        <taxon>Leptospira</taxon>
    </lineage>
</organism>
<feature type="domain" description="Thioredoxin-like fold" evidence="1">
    <location>
        <begin position="139"/>
        <end position="295"/>
    </location>
</feature>
<comment type="caution">
    <text evidence="2">The sequence shown here is derived from an EMBL/GenBank/DDBJ whole genome shotgun (WGS) entry which is preliminary data.</text>
</comment>
<proteinExistence type="predicted"/>
<dbReference type="Pfam" id="PF13462">
    <property type="entry name" value="Thioredoxin_4"/>
    <property type="match status" value="1"/>
</dbReference>
<dbReference type="Proteomes" id="UP000298112">
    <property type="component" value="Unassembled WGS sequence"/>
</dbReference>
<evidence type="ECO:0000259" key="1">
    <source>
        <dbReference type="Pfam" id="PF13462"/>
    </source>
</evidence>
<dbReference type="InterPro" id="IPR036249">
    <property type="entry name" value="Thioredoxin-like_sf"/>
</dbReference>
<evidence type="ECO:0000313" key="2">
    <source>
        <dbReference type="EMBL" id="TGM60316.1"/>
    </source>
</evidence>
<protein>
    <submittedName>
        <fullName evidence="2">Oxidoreductase</fullName>
    </submittedName>
</protein>
<reference evidence="3" key="1">
    <citation type="journal article" date="2019" name="PLoS Negl. Trop. Dis.">
        <title>Revisiting the worldwide diversity of Leptospira species in the environment.</title>
        <authorList>
            <person name="Vincent A.T."/>
            <person name="Schiettekatte O."/>
            <person name="Bourhy P."/>
            <person name="Veyrier F.J."/>
            <person name="Picardeau M."/>
        </authorList>
    </citation>
    <scope>NUCLEOTIDE SEQUENCE [LARGE SCALE GENOMIC DNA]</scope>
    <source>
        <strain evidence="3">201601955</strain>
    </source>
</reference>